<name>A0ABT7B7S9_9CYAN</name>
<evidence type="ECO:0000256" key="1">
    <source>
        <dbReference type="SAM" id="Phobius"/>
    </source>
</evidence>
<reference evidence="2 3" key="1">
    <citation type="submission" date="2023-01" db="EMBL/GenBank/DDBJ databases">
        <title>Novel diversity within Roseofilum (Cyanobacteria; Desertifilaceae) from marine benthic mats with descriptions of four novel species.</title>
        <authorList>
            <person name="Wang Y."/>
            <person name="Berthold D.E."/>
            <person name="Hu J."/>
            <person name="Lefler F.W."/>
            <person name="Laughinghouse H.D. IV."/>
        </authorList>
    </citation>
    <scope>NUCLEOTIDE SEQUENCE [LARGE SCALE GENOMIC DNA]</scope>
    <source>
        <strain evidence="2 3">BLCC-M114</strain>
    </source>
</reference>
<dbReference type="RefSeq" id="WP_283767518.1">
    <property type="nucleotide sequence ID" value="NZ_JAQOSO010000079.1"/>
</dbReference>
<comment type="caution">
    <text evidence="2">The sequence shown here is derived from an EMBL/GenBank/DDBJ whole genome shotgun (WGS) entry which is preliminary data.</text>
</comment>
<keyword evidence="1" id="KW-0812">Transmembrane</keyword>
<keyword evidence="1" id="KW-1133">Transmembrane helix</keyword>
<accession>A0ABT7B7S9</accession>
<gene>
    <name evidence="2" type="ORF">PMG25_14015</name>
</gene>
<dbReference type="EMBL" id="JAQOSO010000079">
    <property type="protein sequence ID" value="MDJ1175210.1"/>
    <property type="molecule type" value="Genomic_DNA"/>
</dbReference>
<keyword evidence="1" id="KW-0472">Membrane</keyword>
<feature type="transmembrane region" description="Helical" evidence="1">
    <location>
        <begin position="446"/>
        <end position="470"/>
    </location>
</feature>
<sequence length="476" mass="55093">MAKFYYPNLDLFVYSLREGLGYSQTNIEENHRLFWQLLPKSLQDLQAKAFTNEETARTTAYLELLLLGGYQSNAYTFCPEETTELRFFRGSYTPVRLSDAYSLLVNCSLCKQEPQETDEFLPEREASSVVSSLQELKHYHEKSVKLDFLNPCPDGTEDHCKTPSPYLGKTWLISACIDFQADRDSIIQEIYEVFGLENWDATTQVWGEFLGAQSCEIYEPPPQWKSLDQTVHILVLLFPNVRQFCQFYQSYPTWIKLFHYHNKINWAYWQTRELKRRMMVRYGESFEIAKTLRDLTLLELEKKLQKTTETLSDYVDNISYFGIQPHTIATNLTNYEDCLQELQQNSETDLEFLAQFASIVKKKYLPQIESDRQTLHQGLRVLENLLQSIRGKIQIEQTKSQQEQIQSDRQLNETIQVFGTGLAAASIAAAVLSTQVQQPQTNQDKWHWGGALSVSLLIGFLIGAIASLIVKSKRKK</sequence>
<organism evidence="2 3">
    <name type="scientific">Roseofilum capinflatum BLCC-M114</name>
    <dbReference type="NCBI Taxonomy" id="3022440"/>
    <lineage>
        <taxon>Bacteria</taxon>
        <taxon>Bacillati</taxon>
        <taxon>Cyanobacteriota</taxon>
        <taxon>Cyanophyceae</taxon>
        <taxon>Desertifilales</taxon>
        <taxon>Desertifilaceae</taxon>
        <taxon>Roseofilum</taxon>
        <taxon>Roseofilum capinflatum</taxon>
    </lineage>
</organism>
<keyword evidence="3" id="KW-1185">Reference proteome</keyword>
<proteinExistence type="predicted"/>
<evidence type="ECO:0000313" key="2">
    <source>
        <dbReference type="EMBL" id="MDJ1175210.1"/>
    </source>
</evidence>
<dbReference type="Proteomes" id="UP001235849">
    <property type="component" value="Unassembled WGS sequence"/>
</dbReference>
<evidence type="ECO:0000313" key="3">
    <source>
        <dbReference type="Proteomes" id="UP001235849"/>
    </source>
</evidence>
<protein>
    <submittedName>
        <fullName evidence="2">Uncharacterized protein</fullName>
    </submittedName>
</protein>